<comment type="caution">
    <text evidence="2">The sequence shown here is derived from an EMBL/GenBank/DDBJ whole genome shotgun (WGS) entry which is preliminary data.</text>
</comment>
<proteinExistence type="predicted"/>
<dbReference type="EMBL" id="JAODAN010000006">
    <property type="protein sequence ID" value="KAK1923346.1"/>
    <property type="molecule type" value="Genomic_DNA"/>
</dbReference>
<evidence type="ECO:0000313" key="3">
    <source>
        <dbReference type="Proteomes" id="UP001182556"/>
    </source>
</evidence>
<feature type="region of interest" description="Disordered" evidence="1">
    <location>
        <begin position="166"/>
        <end position="185"/>
    </location>
</feature>
<dbReference type="AlphaFoldDB" id="A0AAD9D1W2"/>
<accession>A0AAD9D1W2</accession>
<protein>
    <submittedName>
        <fullName evidence="2">Uncharacterized protein</fullName>
    </submittedName>
</protein>
<evidence type="ECO:0000313" key="2">
    <source>
        <dbReference type="EMBL" id="KAK1923346.1"/>
    </source>
</evidence>
<dbReference type="Proteomes" id="UP001182556">
    <property type="component" value="Unassembled WGS sequence"/>
</dbReference>
<gene>
    <name evidence="2" type="ORF">DB88DRAFT_546513</name>
</gene>
<sequence length="294" mass="32136">MTPSTLWIVKYTSRALAHLSSNEAGSSAGNPLRHYRCPIAAEEKTPAVADAFATKFSVHQTYKPHPSLDHSKRIENLPLRGAGGGEVTAPPEADPVNLSNFTFEVGGKKAKCHGRWKNRQIHLSEFLRVLEPASPVPPVPERFPSQTPAFALSRARAISSSETEGVSTGLCADSGSPPEVVAKPGLTPRDRRMRLSKLQVHSGCGRQRSGCGRGHTRCGRQANEPRTRTISTFDTVAETLAATAAQRAARAFFTPSSGLGIWETSWAISMAERYSVRAFCRGWCRRANELRYWP</sequence>
<name>A0AAD9D1W2_PAPLA</name>
<organism evidence="2 3">
    <name type="scientific">Papiliotrema laurentii</name>
    <name type="common">Cryptococcus laurentii</name>
    <dbReference type="NCBI Taxonomy" id="5418"/>
    <lineage>
        <taxon>Eukaryota</taxon>
        <taxon>Fungi</taxon>
        <taxon>Dikarya</taxon>
        <taxon>Basidiomycota</taxon>
        <taxon>Agaricomycotina</taxon>
        <taxon>Tremellomycetes</taxon>
        <taxon>Tremellales</taxon>
        <taxon>Rhynchogastremaceae</taxon>
        <taxon>Papiliotrema</taxon>
    </lineage>
</organism>
<keyword evidence="3" id="KW-1185">Reference proteome</keyword>
<evidence type="ECO:0000256" key="1">
    <source>
        <dbReference type="SAM" id="MobiDB-lite"/>
    </source>
</evidence>
<reference evidence="2" key="1">
    <citation type="submission" date="2023-02" db="EMBL/GenBank/DDBJ databases">
        <title>Identification and recombinant expression of a fungal hydrolase from Papiliotrema laurentii that hydrolyzes apple cutin and clears colloidal polyester polyurethane.</title>
        <authorList>
            <consortium name="DOE Joint Genome Institute"/>
            <person name="Roman V.A."/>
            <person name="Bojanowski C."/>
            <person name="Crable B.R."/>
            <person name="Wagner D.N."/>
            <person name="Hung C.S."/>
            <person name="Nadeau L.J."/>
            <person name="Schratz L."/>
            <person name="Haridas S."/>
            <person name="Pangilinan J."/>
            <person name="Lipzen A."/>
            <person name="Na H."/>
            <person name="Yan M."/>
            <person name="Ng V."/>
            <person name="Grigoriev I.V."/>
            <person name="Spatafora J.W."/>
            <person name="Barlow D."/>
            <person name="Biffinger J."/>
            <person name="Kelley-Loughnane N."/>
            <person name="Varaljay V.A."/>
            <person name="Crookes-Goodson W.J."/>
        </authorList>
    </citation>
    <scope>NUCLEOTIDE SEQUENCE</scope>
    <source>
        <strain evidence="2">5307AH</strain>
    </source>
</reference>